<reference evidence="9 10" key="1">
    <citation type="journal article" date="2019" name="Plant Biotechnol. J.">
        <title>The red bayberry genome and genetic basis of sex determination.</title>
        <authorList>
            <person name="Jia H.M."/>
            <person name="Jia H.J."/>
            <person name="Cai Q.L."/>
            <person name="Wang Y."/>
            <person name="Zhao H.B."/>
            <person name="Yang W.F."/>
            <person name="Wang G.Y."/>
            <person name="Li Y.H."/>
            <person name="Zhan D.L."/>
            <person name="Shen Y.T."/>
            <person name="Niu Q.F."/>
            <person name="Chang L."/>
            <person name="Qiu J."/>
            <person name="Zhao L."/>
            <person name="Xie H.B."/>
            <person name="Fu W.Y."/>
            <person name="Jin J."/>
            <person name="Li X.W."/>
            <person name="Jiao Y."/>
            <person name="Zhou C.C."/>
            <person name="Tu T."/>
            <person name="Chai C.Y."/>
            <person name="Gao J.L."/>
            <person name="Fan L.J."/>
            <person name="van de Weg E."/>
            <person name="Wang J.Y."/>
            <person name="Gao Z.S."/>
        </authorList>
    </citation>
    <scope>NUCLEOTIDE SEQUENCE [LARGE SCALE GENOMIC DNA]</scope>
    <source>
        <tissue evidence="9">Leaves</tissue>
    </source>
</reference>
<comment type="function">
    <text evidence="5">Catalyzes the intramolecular cyclization of bicyclic chalcones into tricyclic (S)-flavanones. Responsible for the isomerization of 4,2',4',6'-tetrahydroxychalcone (also termed chalcone) into naringenin.</text>
</comment>
<dbReference type="OrthoDB" id="1903537at2759"/>
<accession>A0A6A1W2K3</accession>
<keyword evidence="3 9" id="KW-0413">Isomerase</keyword>
<dbReference type="InterPro" id="IPR016087">
    <property type="entry name" value="Chalcone_isomerase"/>
</dbReference>
<keyword evidence="4" id="KW-0284">Flavonoid biosynthesis</keyword>
<gene>
    <name evidence="9" type="ORF">CJ030_MR3G014592</name>
</gene>
<evidence type="ECO:0000256" key="3">
    <source>
        <dbReference type="ARBA" id="ARBA00023235"/>
    </source>
</evidence>
<evidence type="ECO:0000313" key="9">
    <source>
        <dbReference type="EMBL" id="KAB1217998.1"/>
    </source>
</evidence>
<evidence type="ECO:0000256" key="1">
    <source>
        <dbReference type="ARBA" id="ARBA00004966"/>
    </source>
</evidence>
<comment type="catalytic activity">
    <reaction evidence="6">
        <text>a chalcone = a flavanone.</text>
        <dbReference type="EC" id="5.5.1.6"/>
    </reaction>
</comment>
<dbReference type="InterPro" id="IPR016089">
    <property type="entry name" value="Chalcone_isomerase_bundle_sf"/>
</dbReference>
<dbReference type="Gene3D" id="3.50.70.10">
    <property type="match status" value="1"/>
</dbReference>
<comment type="caution">
    <text evidence="9">The sequence shown here is derived from an EMBL/GenBank/DDBJ whole genome shotgun (WGS) entry which is preliminary data.</text>
</comment>
<dbReference type="EMBL" id="RXIC02000021">
    <property type="protein sequence ID" value="KAB1217998.1"/>
    <property type="molecule type" value="Genomic_DNA"/>
</dbReference>
<feature type="domain" description="Chalcone isomerase" evidence="8">
    <location>
        <begin position="12"/>
        <end position="215"/>
    </location>
</feature>
<comment type="pathway">
    <text evidence="1">Secondary metabolite biosynthesis; flavonoid biosynthesis.</text>
</comment>
<evidence type="ECO:0000256" key="5">
    <source>
        <dbReference type="ARBA" id="ARBA00025429"/>
    </source>
</evidence>
<dbReference type="GO" id="GO:0045430">
    <property type="term" value="F:chalcone isomerase activity"/>
    <property type="evidence" value="ECO:0007669"/>
    <property type="project" value="UniProtKB-EC"/>
</dbReference>
<dbReference type="InterPro" id="IPR036298">
    <property type="entry name" value="Chalcone_isomerase_sf"/>
</dbReference>
<evidence type="ECO:0000256" key="6">
    <source>
        <dbReference type="ARBA" id="ARBA00034056"/>
    </source>
</evidence>
<evidence type="ECO:0000256" key="7">
    <source>
        <dbReference type="RuleBase" id="RU361158"/>
    </source>
</evidence>
<evidence type="ECO:0000256" key="2">
    <source>
        <dbReference type="ARBA" id="ARBA00007166"/>
    </source>
</evidence>
<evidence type="ECO:0000313" key="10">
    <source>
        <dbReference type="Proteomes" id="UP000516437"/>
    </source>
</evidence>
<dbReference type="Pfam" id="PF02431">
    <property type="entry name" value="Chalcone"/>
    <property type="match status" value="1"/>
</dbReference>
<dbReference type="Gene3D" id="1.10.890.20">
    <property type="match status" value="1"/>
</dbReference>
<proteinExistence type="inferred from homology"/>
<dbReference type="PANTHER" id="PTHR28039">
    <property type="entry name" value="CHALCONE--FLAVONONE ISOMERASE 1-RELATED"/>
    <property type="match status" value="1"/>
</dbReference>
<dbReference type="PANTHER" id="PTHR28039:SF8">
    <property type="entry name" value="CHALCONE--FLAVANONE ISOMERASE 1-RELATED"/>
    <property type="match status" value="1"/>
</dbReference>
<dbReference type="InterPro" id="IPR044164">
    <property type="entry name" value="CFI"/>
</dbReference>
<dbReference type="InterPro" id="IPR016088">
    <property type="entry name" value="Chalcone_isomerase_3-sand"/>
</dbReference>
<name>A0A6A1W2K3_9ROSI</name>
<evidence type="ECO:0000259" key="8">
    <source>
        <dbReference type="Pfam" id="PF02431"/>
    </source>
</evidence>
<evidence type="ECO:0000256" key="4">
    <source>
        <dbReference type="ARBA" id="ARBA00023241"/>
    </source>
</evidence>
<sequence>MVQAASLPGVQVESAVYPPTTKPPGSTKIFFLAGAGERGLIIGGKMVNVTAIGVYLEDDALPSLAVKWRGKSAEELFESNEFFRDVVKGPFEKFIQVTPFLQLTGYGFAAKLSDKLIEYWKSVELYTDAEAKAIEKYMEAFTDEKLPSGSSILFGQSPCESIMIGFSKDDGSLPESWNAVVENKLLSEGVLDSMIGEEGVSHQTKQSVATRLAKLLKEVDRE</sequence>
<dbReference type="SUPFAM" id="SSF54626">
    <property type="entry name" value="Chalcone isomerase"/>
    <property type="match status" value="1"/>
</dbReference>
<dbReference type="GO" id="GO:0009813">
    <property type="term" value="P:flavonoid biosynthetic process"/>
    <property type="evidence" value="ECO:0007669"/>
    <property type="project" value="UniProtKB-UniPathway"/>
</dbReference>
<dbReference type="UniPathway" id="UPA00154"/>
<comment type="similarity">
    <text evidence="2 7">Belongs to the chalcone isomerase family.</text>
</comment>
<organism evidence="9 10">
    <name type="scientific">Morella rubra</name>
    <name type="common">Chinese bayberry</name>
    <dbReference type="NCBI Taxonomy" id="262757"/>
    <lineage>
        <taxon>Eukaryota</taxon>
        <taxon>Viridiplantae</taxon>
        <taxon>Streptophyta</taxon>
        <taxon>Embryophyta</taxon>
        <taxon>Tracheophyta</taxon>
        <taxon>Spermatophyta</taxon>
        <taxon>Magnoliopsida</taxon>
        <taxon>eudicotyledons</taxon>
        <taxon>Gunneridae</taxon>
        <taxon>Pentapetalae</taxon>
        <taxon>rosids</taxon>
        <taxon>fabids</taxon>
        <taxon>Fagales</taxon>
        <taxon>Myricaceae</taxon>
        <taxon>Morella</taxon>
    </lineage>
</organism>
<keyword evidence="10" id="KW-1185">Reference proteome</keyword>
<dbReference type="AlphaFoldDB" id="A0A6A1W2K3"/>
<dbReference type="Proteomes" id="UP000516437">
    <property type="component" value="Chromosome 3"/>
</dbReference>
<protein>
    <recommendedName>
        <fullName evidence="7">Chalcone-flavonone isomerase family protein</fullName>
    </recommendedName>
</protein>